<gene>
    <name evidence="2" type="ORF">CASFOL_034517</name>
</gene>
<accession>A0ABD3BQ53</accession>
<protein>
    <submittedName>
        <fullName evidence="2">Uncharacterized protein</fullName>
    </submittedName>
</protein>
<feature type="region of interest" description="Disordered" evidence="1">
    <location>
        <begin position="1"/>
        <end position="37"/>
    </location>
</feature>
<dbReference type="InterPro" id="IPR053052">
    <property type="entry name" value="Imprinting_Balance_Reg"/>
</dbReference>
<feature type="compositionally biased region" description="Basic residues" evidence="1">
    <location>
        <begin position="173"/>
        <end position="183"/>
    </location>
</feature>
<sequence length="183" mass="20138">MTTDSSPVSPKWISPPLKSNSPISRRSSRGVKATKSSISDNPNWIGNIWTAFYPYCYNLYEYPWIYEGCCLRCDNENCKRAFTATPILSMLPMVPGLEAYFCCWGFFPMGFASGKVGKENGFPKRMPPMFGESNEAAPVEEEEAPAVPPPPPTAPENVMHVAPVAASPAASSVRKRGRPKKNV</sequence>
<reference evidence="3" key="1">
    <citation type="journal article" date="2024" name="IScience">
        <title>Strigolactones Initiate the Formation of Haustorium-like Structures in Castilleja.</title>
        <authorList>
            <person name="Buerger M."/>
            <person name="Peterson D."/>
            <person name="Chory J."/>
        </authorList>
    </citation>
    <scope>NUCLEOTIDE SEQUENCE [LARGE SCALE GENOMIC DNA]</scope>
</reference>
<dbReference type="AlphaFoldDB" id="A0ABD3BQ53"/>
<feature type="compositionally biased region" description="Low complexity" evidence="1">
    <location>
        <begin position="161"/>
        <end position="172"/>
    </location>
</feature>
<dbReference type="PANTHER" id="PTHR45496">
    <property type="entry name" value="CHAPERONE DNAJ-DOMAIN SUPERFAMILY PROTEIN"/>
    <property type="match status" value="1"/>
</dbReference>
<feature type="region of interest" description="Disordered" evidence="1">
    <location>
        <begin position="131"/>
        <end position="183"/>
    </location>
</feature>
<name>A0ABD3BQ53_9LAMI</name>
<dbReference type="PANTHER" id="PTHR45496:SF1">
    <property type="entry name" value="CHAPERONE DNAJ-DOMAIN SUPERFAMILY PROTEIN"/>
    <property type="match status" value="1"/>
</dbReference>
<dbReference type="EMBL" id="JAVIJP010000066">
    <property type="protein sequence ID" value="KAL3619605.1"/>
    <property type="molecule type" value="Genomic_DNA"/>
</dbReference>
<dbReference type="Proteomes" id="UP001632038">
    <property type="component" value="Unassembled WGS sequence"/>
</dbReference>
<comment type="caution">
    <text evidence="2">The sequence shown here is derived from an EMBL/GenBank/DDBJ whole genome shotgun (WGS) entry which is preliminary data.</text>
</comment>
<organism evidence="2 3">
    <name type="scientific">Castilleja foliolosa</name>
    <dbReference type="NCBI Taxonomy" id="1961234"/>
    <lineage>
        <taxon>Eukaryota</taxon>
        <taxon>Viridiplantae</taxon>
        <taxon>Streptophyta</taxon>
        <taxon>Embryophyta</taxon>
        <taxon>Tracheophyta</taxon>
        <taxon>Spermatophyta</taxon>
        <taxon>Magnoliopsida</taxon>
        <taxon>eudicotyledons</taxon>
        <taxon>Gunneridae</taxon>
        <taxon>Pentapetalae</taxon>
        <taxon>asterids</taxon>
        <taxon>lamiids</taxon>
        <taxon>Lamiales</taxon>
        <taxon>Orobanchaceae</taxon>
        <taxon>Pedicularideae</taxon>
        <taxon>Castillejinae</taxon>
        <taxon>Castilleja</taxon>
    </lineage>
</organism>
<proteinExistence type="predicted"/>
<evidence type="ECO:0000313" key="3">
    <source>
        <dbReference type="Proteomes" id="UP001632038"/>
    </source>
</evidence>
<evidence type="ECO:0000256" key="1">
    <source>
        <dbReference type="SAM" id="MobiDB-lite"/>
    </source>
</evidence>
<keyword evidence="3" id="KW-1185">Reference proteome</keyword>
<evidence type="ECO:0000313" key="2">
    <source>
        <dbReference type="EMBL" id="KAL3619605.1"/>
    </source>
</evidence>